<dbReference type="EMBL" id="WVIC01000002">
    <property type="protein sequence ID" value="NCJ05187.1"/>
    <property type="molecule type" value="Genomic_DNA"/>
</dbReference>
<dbReference type="RefSeq" id="WP_161823667.1">
    <property type="nucleotide sequence ID" value="NZ_WVIC01000002.1"/>
</dbReference>
<dbReference type="AlphaFoldDB" id="A0A8K1ZW37"/>
<dbReference type="Proteomes" id="UP000607397">
    <property type="component" value="Unassembled WGS sequence"/>
</dbReference>
<dbReference type="InterPro" id="IPR009363">
    <property type="entry name" value="Phage_Mu_Gp16"/>
</dbReference>
<comment type="caution">
    <text evidence="1">The sequence shown here is derived from an EMBL/GenBank/DDBJ whole genome shotgun (WGS) entry which is preliminary data.</text>
</comment>
<name>A0A8K1ZW37_9CYAN</name>
<evidence type="ECO:0000313" key="2">
    <source>
        <dbReference type="Proteomes" id="UP000607397"/>
    </source>
</evidence>
<sequence>MTSKNQLPASERRRILAQIHIARKQLNMDEDVYRDKLEELTGKRSAGVLDVQGLKKTLDWFYSVGFRPTGGSLSPVSRQKRCKTRADKLVALWIELHKAGKVRDRSHQALQAFVKRQIGGKLTLMPGADPIKAATPQQLADCIHALEVWLDA</sequence>
<reference evidence="1" key="1">
    <citation type="submission" date="2019-12" db="EMBL/GenBank/DDBJ databases">
        <title>High-Quality draft genome sequences of three cyanobacteria isolated from the limestone walls of the Old Cathedral of Coimbra.</title>
        <authorList>
            <person name="Tiago I."/>
            <person name="Soares F."/>
            <person name="Portugal A."/>
        </authorList>
    </citation>
    <scope>NUCLEOTIDE SEQUENCE [LARGE SCALE GENOMIC DNA]</scope>
    <source>
        <strain evidence="1">C</strain>
    </source>
</reference>
<protein>
    <submittedName>
        <fullName evidence="1">DUF1018 domain-containing protein</fullName>
    </submittedName>
</protein>
<proteinExistence type="predicted"/>
<organism evidence="1 2">
    <name type="scientific">Petrachloros mirabilis ULC683</name>
    <dbReference type="NCBI Taxonomy" id="2781853"/>
    <lineage>
        <taxon>Bacteria</taxon>
        <taxon>Bacillati</taxon>
        <taxon>Cyanobacteriota</taxon>
        <taxon>Cyanophyceae</taxon>
        <taxon>Synechococcales</taxon>
        <taxon>Petrachlorosaceae</taxon>
        <taxon>Petrachloros</taxon>
        <taxon>Petrachloros mirabilis</taxon>
    </lineage>
</organism>
<accession>A0A8K1ZW37</accession>
<dbReference type="Pfam" id="PF06252">
    <property type="entry name" value="GemA"/>
    <property type="match status" value="1"/>
</dbReference>
<keyword evidence="2" id="KW-1185">Reference proteome</keyword>
<evidence type="ECO:0000313" key="1">
    <source>
        <dbReference type="EMBL" id="NCJ05187.1"/>
    </source>
</evidence>
<gene>
    <name evidence="1" type="ORF">GS597_01360</name>
</gene>